<evidence type="ECO:0000313" key="2">
    <source>
        <dbReference type="EMBL" id="KAH8037391.1"/>
    </source>
</evidence>
<protein>
    <submittedName>
        <fullName evidence="2">Uncharacterized protein</fullName>
    </submittedName>
</protein>
<keyword evidence="3" id="KW-1185">Reference proteome</keyword>
<reference evidence="2" key="2">
    <citation type="submission" date="2021-09" db="EMBL/GenBank/DDBJ databases">
        <authorList>
            <person name="Jia N."/>
            <person name="Wang J."/>
            <person name="Shi W."/>
            <person name="Du L."/>
            <person name="Sun Y."/>
            <person name="Zhan W."/>
            <person name="Jiang J."/>
            <person name="Wang Q."/>
            <person name="Zhang B."/>
            <person name="Ji P."/>
            <person name="Sakyi L.B."/>
            <person name="Cui X."/>
            <person name="Yuan T."/>
            <person name="Jiang B."/>
            <person name="Yang W."/>
            <person name="Lam T.T.-Y."/>
            <person name="Chang Q."/>
            <person name="Ding S."/>
            <person name="Wang X."/>
            <person name="Zhu J."/>
            <person name="Ruan X."/>
            <person name="Zhao L."/>
            <person name="Wei J."/>
            <person name="Que T."/>
            <person name="Du C."/>
            <person name="Cheng J."/>
            <person name="Dai P."/>
            <person name="Han X."/>
            <person name="Huang E."/>
            <person name="Gao Y."/>
            <person name="Liu J."/>
            <person name="Shao H."/>
            <person name="Ye R."/>
            <person name="Li L."/>
            <person name="Wei W."/>
            <person name="Wang X."/>
            <person name="Wang C."/>
            <person name="Huo Q."/>
            <person name="Li W."/>
            <person name="Guo W."/>
            <person name="Chen H."/>
            <person name="Chen S."/>
            <person name="Zhou L."/>
            <person name="Zhou L."/>
            <person name="Ni X."/>
            <person name="Tian J."/>
            <person name="Zhou Y."/>
            <person name="Sheng Y."/>
            <person name="Liu T."/>
            <person name="Pan Y."/>
            <person name="Xia L."/>
            <person name="Li J."/>
            <person name="Zhao F."/>
            <person name="Cao W."/>
        </authorList>
    </citation>
    <scope>NUCLEOTIDE SEQUENCE</scope>
    <source>
        <strain evidence="2">Rmic-2018</strain>
        <tissue evidence="2">Larvae</tissue>
    </source>
</reference>
<comment type="caution">
    <text evidence="2">The sequence shown here is derived from an EMBL/GenBank/DDBJ whole genome shotgun (WGS) entry which is preliminary data.</text>
</comment>
<feature type="region of interest" description="Disordered" evidence="1">
    <location>
        <begin position="1"/>
        <end position="40"/>
    </location>
</feature>
<accession>A0A9J6ET38</accession>
<proteinExistence type="predicted"/>
<name>A0A9J6ET38_RHIMP</name>
<evidence type="ECO:0000256" key="1">
    <source>
        <dbReference type="SAM" id="MobiDB-lite"/>
    </source>
</evidence>
<evidence type="ECO:0000313" key="3">
    <source>
        <dbReference type="Proteomes" id="UP000821866"/>
    </source>
</evidence>
<reference evidence="2" key="1">
    <citation type="journal article" date="2020" name="Cell">
        <title>Large-Scale Comparative Analyses of Tick Genomes Elucidate Their Genetic Diversity and Vector Capacities.</title>
        <authorList>
            <consortium name="Tick Genome and Microbiome Consortium (TIGMIC)"/>
            <person name="Jia N."/>
            <person name="Wang J."/>
            <person name="Shi W."/>
            <person name="Du L."/>
            <person name="Sun Y."/>
            <person name="Zhan W."/>
            <person name="Jiang J.F."/>
            <person name="Wang Q."/>
            <person name="Zhang B."/>
            <person name="Ji P."/>
            <person name="Bell-Sakyi L."/>
            <person name="Cui X.M."/>
            <person name="Yuan T.T."/>
            <person name="Jiang B.G."/>
            <person name="Yang W.F."/>
            <person name="Lam T.T."/>
            <person name="Chang Q.C."/>
            <person name="Ding S.J."/>
            <person name="Wang X.J."/>
            <person name="Zhu J.G."/>
            <person name="Ruan X.D."/>
            <person name="Zhao L."/>
            <person name="Wei J.T."/>
            <person name="Ye R.Z."/>
            <person name="Que T.C."/>
            <person name="Du C.H."/>
            <person name="Zhou Y.H."/>
            <person name="Cheng J.X."/>
            <person name="Dai P.F."/>
            <person name="Guo W.B."/>
            <person name="Han X.H."/>
            <person name="Huang E.J."/>
            <person name="Li L.F."/>
            <person name="Wei W."/>
            <person name="Gao Y.C."/>
            <person name="Liu J.Z."/>
            <person name="Shao H.Z."/>
            <person name="Wang X."/>
            <person name="Wang C.C."/>
            <person name="Yang T.C."/>
            <person name="Huo Q.B."/>
            <person name="Li W."/>
            <person name="Chen H.Y."/>
            <person name="Chen S.E."/>
            <person name="Zhou L.G."/>
            <person name="Ni X.B."/>
            <person name="Tian J.H."/>
            <person name="Sheng Y."/>
            <person name="Liu T."/>
            <person name="Pan Y.S."/>
            <person name="Xia L.Y."/>
            <person name="Li J."/>
            <person name="Zhao F."/>
            <person name="Cao W.C."/>
        </authorList>
    </citation>
    <scope>NUCLEOTIDE SEQUENCE</scope>
    <source>
        <strain evidence="2">Rmic-2018</strain>
    </source>
</reference>
<organism evidence="2 3">
    <name type="scientific">Rhipicephalus microplus</name>
    <name type="common">Cattle tick</name>
    <name type="synonym">Boophilus microplus</name>
    <dbReference type="NCBI Taxonomy" id="6941"/>
    <lineage>
        <taxon>Eukaryota</taxon>
        <taxon>Metazoa</taxon>
        <taxon>Ecdysozoa</taxon>
        <taxon>Arthropoda</taxon>
        <taxon>Chelicerata</taxon>
        <taxon>Arachnida</taxon>
        <taxon>Acari</taxon>
        <taxon>Parasitiformes</taxon>
        <taxon>Ixodida</taxon>
        <taxon>Ixodoidea</taxon>
        <taxon>Ixodidae</taxon>
        <taxon>Rhipicephalinae</taxon>
        <taxon>Rhipicephalus</taxon>
        <taxon>Boophilus</taxon>
    </lineage>
</organism>
<dbReference type="AlphaFoldDB" id="A0A9J6ET38"/>
<dbReference type="Proteomes" id="UP000821866">
    <property type="component" value="Chromosome 10"/>
</dbReference>
<gene>
    <name evidence="2" type="ORF">HPB51_009946</name>
</gene>
<sequence length="176" mass="19230">MQVPQPDRRPRQARPRVSRVYTEGETSQNGRRQRAANDADDVCIDGRPARKTRRRGGASITLRRLFFAHTVEPCLGRGGSCLAVTELDERGSSSDETPDSAVVVTHCGHENDVCTLGRADHFLLCVCAGSAGRVRASACAFFGWNGLFFAFYFCSSVPQNDGRQTAGDGKHSRQPD</sequence>
<feature type="compositionally biased region" description="Basic and acidic residues" evidence="1">
    <location>
        <begin position="1"/>
        <end position="10"/>
    </location>
</feature>
<dbReference type="EMBL" id="JABSTU010000002">
    <property type="protein sequence ID" value="KAH8037391.1"/>
    <property type="molecule type" value="Genomic_DNA"/>
</dbReference>